<keyword evidence="3" id="KW-1185">Reference proteome</keyword>
<feature type="transmembrane region" description="Helical" evidence="1">
    <location>
        <begin position="12"/>
        <end position="37"/>
    </location>
</feature>
<dbReference type="EMBL" id="MBTG01000008">
    <property type="protein sequence ID" value="OPH58963.1"/>
    <property type="molecule type" value="Genomic_DNA"/>
</dbReference>
<sequence length="78" mass="8647">MGILGRIGLLEVLMLLEVLGLLELLVSFSFLAFFIVFNWSLAGFGSLLLHMLTQAELGYAISDKLSSFSCEEELEYAI</sequence>
<name>A0A1V4HNZ1_9BACL</name>
<keyword evidence="1" id="KW-0472">Membrane</keyword>
<protein>
    <submittedName>
        <fullName evidence="2">Uncharacterized protein</fullName>
    </submittedName>
</protein>
<keyword evidence="1" id="KW-1133">Transmembrane helix</keyword>
<gene>
    <name evidence="2" type="ORF">BC351_21740</name>
</gene>
<organism evidence="2 3">
    <name type="scientific">Paenibacillus ferrarius</name>
    <dbReference type="NCBI Taxonomy" id="1469647"/>
    <lineage>
        <taxon>Bacteria</taxon>
        <taxon>Bacillati</taxon>
        <taxon>Bacillota</taxon>
        <taxon>Bacilli</taxon>
        <taxon>Bacillales</taxon>
        <taxon>Paenibacillaceae</taxon>
        <taxon>Paenibacillus</taxon>
    </lineage>
</organism>
<dbReference type="AlphaFoldDB" id="A0A1V4HNZ1"/>
<evidence type="ECO:0000313" key="2">
    <source>
        <dbReference type="EMBL" id="OPH58963.1"/>
    </source>
</evidence>
<evidence type="ECO:0000256" key="1">
    <source>
        <dbReference type="SAM" id="Phobius"/>
    </source>
</evidence>
<accession>A0A1V4HNZ1</accession>
<dbReference type="Proteomes" id="UP000190626">
    <property type="component" value="Unassembled WGS sequence"/>
</dbReference>
<reference evidence="3" key="1">
    <citation type="submission" date="2016-07" db="EMBL/GenBank/DDBJ databases">
        <authorList>
            <person name="Florea S."/>
            <person name="Webb J.S."/>
            <person name="Jaromczyk J."/>
            <person name="Schardl C.L."/>
        </authorList>
    </citation>
    <scope>NUCLEOTIDE SEQUENCE [LARGE SCALE GENOMIC DNA]</scope>
    <source>
        <strain evidence="3">CY1</strain>
    </source>
</reference>
<keyword evidence="1" id="KW-0812">Transmembrane</keyword>
<dbReference type="STRING" id="1469647.BC351_21740"/>
<proteinExistence type="predicted"/>
<evidence type="ECO:0000313" key="3">
    <source>
        <dbReference type="Proteomes" id="UP000190626"/>
    </source>
</evidence>
<comment type="caution">
    <text evidence="2">The sequence shown here is derived from an EMBL/GenBank/DDBJ whole genome shotgun (WGS) entry which is preliminary data.</text>
</comment>